<accession>A0A180FWQ1</accession>
<evidence type="ECO:0000256" key="2">
    <source>
        <dbReference type="ARBA" id="ARBA00009604"/>
    </source>
</evidence>
<dbReference type="Pfam" id="PF00113">
    <property type="entry name" value="Enolase_C"/>
    <property type="match status" value="1"/>
</dbReference>
<dbReference type="InterPro" id="IPR020810">
    <property type="entry name" value="Enolase_C"/>
</dbReference>
<keyword evidence="5" id="KW-0456">Lyase</keyword>
<comment type="pathway">
    <text evidence="1">Carbohydrate degradation; glycolysis; pyruvate from D-glyceraldehyde 3-phosphate: step 4/5.</text>
</comment>
<dbReference type="STRING" id="630390.A0A180FWQ1"/>
<dbReference type="GO" id="GO:0006096">
    <property type="term" value="P:glycolytic process"/>
    <property type="evidence" value="ECO:0007669"/>
    <property type="project" value="UniProtKB-UniPathway"/>
</dbReference>
<dbReference type="Proteomes" id="UP000005240">
    <property type="component" value="Unassembled WGS sequence"/>
</dbReference>
<proteinExistence type="inferred from homology"/>
<feature type="non-terminal residue" evidence="7">
    <location>
        <position position="158"/>
    </location>
</feature>
<protein>
    <recommendedName>
        <fullName evidence="3">phosphopyruvate hydratase</fullName>
        <ecNumber evidence="3">4.2.1.11</ecNumber>
    </recommendedName>
</protein>
<evidence type="ECO:0000256" key="1">
    <source>
        <dbReference type="ARBA" id="ARBA00005031"/>
    </source>
</evidence>
<keyword evidence="4" id="KW-0324">Glycolysis</keyword>
<evidence type="ECO:0000256" key="5">
    <source>
        <dbReference type="ARBA" id="ARBA00023239"/>
    </source>
</evidence>
<dbReference type="AlphaFoldDB" id="A0A180FWQ1"/>
<feature type="domain" description="Enolase C-terminal TIM barrel" evidence="6">
    <location>
        <begin position="1"/>
        <end position="158"/>
    </location>
</feature>
<evidence type="ECO:0000313" key="8">
    <source>
        <dbReference type="EnsemblFungi" id="PTTG_31160-t43_1-p1"/>
    </source>
</evidence>
<dbReference type="OrthoDB" id="2418281at2759"/>
<dbReference type="GO" id="GO:0000287">
    <property type="term" value="F:magnesium ion binding"/>
    <property type="evidence" value="ECO:0007669"/>
    <property type="project" value="InterPro"/>
</dbReference>
<dbReference type="GO" id="GO:0004634">
    <property type="term" value="F:phosphopyruvate hydratase activity"/>
    <property type="evidence" value="ECO:0007669"/>
    <property type="project" value="UniProtKB-EC"/>
</dbReference>
<reference evidence="8" key="4">
    <citation type="submission" date="2025-05" db="UniProtKB">
        <authorList>
            <consortium name="EnsemblFungi"/>
        </authorList>
    </citation>
    <scope>IDENTIFICATION</scope>
    <source>
        <strain evidence="8">isolate 1-1 / race 1 (BBBD)</strain>
    </source>
</reference>
<dbReference type="SUPFAM" id="SSF51604">
    <property type="entry name" value="Enolase C-terminal domain-like"/>
    <property type="match status" value="1"/>
</dbReference>
<organism evidence="7">
    <name type="scientific">Puccinia triticina (isolate 1-1 / race 1 (BBBD))</name>
    <name type="common">Brown leaf rust fungus</name>
    <dbReference type="NCBI Taxonomy" id="630390"/>
    <lineage>
        <taxon>Eukaryota</taxon>
        <taxon>Fungi</taxon>
        <taxon>Dikarya</taxon>
        <taxon>Basidiomycota</taxon>
        <taxon>Pucciniomycotina</taxon>
        <taxon>Pucciniomycetes</taxon>
        <taxon>Pucciniales</taxon>
        <taxon>Pucciniaceae</taxon>
        <taxon>Puccinia</taxon>
    </lineage>
</organism>
<feature type="non-terminal residue" evidence="7">
    <location>
        <position position="1"/>
    </location>
</feature>
<dbReference type="PANTHER" id="PTHR11902:SF1">
    <property type="entry name" value="ENOLASE"/>
    <property type="match status" value="1"/>
</dbReference>
<evidence type="ECO:0000259" key="6">
    <source>
        <dbReference type="SMART" id="SM01192"/>
    </source>
</evidence>
<dbReference type="PANTHER" id="PTHR11902">
    <property type="entry name" value="ENOLASE"/>
    <property type="match status" value="1"/>
</dbReference>
<dbReference type="EMBL" id="ADAS02014525">
    <property type="protein sequence ID" value="OAV84608.1"/>
    <property type="molecule type" value="Genomic_DNA"/>
</dbReference>
<dbReference type="InterPro" id="IPR000941">
    <property type="entry name" value="Enolase"/>
</dbReference>
<dbReference type="GO" id="GO:0000015">
    <property type="term" value="C:phosphopyruvate hydratase complex"/>
    <property type="evidence" value="ECO:0007669"/>
    <property type="project" value="InterPro"/>
</dbReference>
<evidence type="ECO:0000256" key="4">
    <source>
        <dbReference type="ARBA" id="ARBA00023152"/>
    </source>
</evidence>
<dbReference type="SMART" id="SM01192">
    <property type="entry name" value="Enolase_C"/>
    <property type="match status" value="1"/>
</dbReference>
<comment type="similarity">
    <text evidence="2">Belongs to the enolase family.</text>
</comment>
<dbReference type="VEuPathDB" id="FungiDB:PTTG_31160"/>
<gene>
    <name evidence="7" type="ORF">PTTG_31160</name>
</gene>
<evidence type="ECO:0000313" key="7">
    <source>
        <dbReference type="EMBL" id="OAV84608.1"/>
    </source>
</evidence>
<sequence length="158" mass="16887">AVRYGAETYHALKSVLKAKGLSTGLGDEGGFAPNLAANAEALDLIIEAIQKAGYQPGRDIALAIDAAATEFYNEGLYEFEGGKKSSAEMTEYYERLLGDYPIVSLEDPLSEEDWSGWAALTAVVGNRVQIVGDDLFVTNPTRVARGIEESAANALLVK</sequence>
<keyword evidence="9" id="KW-1185">Reference proteome</keyword>
<dbReference type="InterPro" id="IPR036849">
    <property type="entry name" value="Enolase-like_C_sf"/>
</dbReference>
<reference evidence="7" key="1">
    <citation type="submission" date="2009-11" db="EMBL/GenBank/DDBJ databases">
        <authorList>
            <consortium name="The Broad Institute Genome Sequencing Platform"/>
            <person name="Ward D."/>
            <person name="Feldgarden M."/>
            <person name="Earl A."/>
            <person name="Young S.K."/>
            <person name="Zeng Q."/>
            <person name="Koehrsen M."/>
            <person name="Alvarado L."/>
            <person name="Berlin A."/>
            <person name="Bochicchio J."/>
            <person name="Borenstein D."/>
            <person name="Chapman S.B."/>
            <person name="Chen Z."/>
            <person name="Engels R."/>
            <person name="Freedman E."/>
            <person name="Gellesch M."/>
            <person name="Goldberg J."/>
            <person name="Griggs A."/>
            <person name="Gujja S."/>
            <person name="Heilman E."/>
            <person name="Heiman D."/>
            <person name="Hepburn T."/>
            <person name="Howarth C."/>
            <person name="Jen D."/>
            <person name="Larson L."/>
            <person name="Lewis B."/>
            <person name="Mehta T."/>
            <person name="Park D."/>
            <person name="Pearson M."/>
            <person name="Roberts A."/>
            <person name="Saif S."/>
            <person name="Shea T."/>
            <person name="Shenoy N."/>
            <person name="Sisk P."/>
            <person name="Stolte C."/>
            <person name="Sykes S."/>
            <person name="Thomson T."/>
            <person name="Walk T."/>
            <person name="White J."/>
            <person name="Yandava C."/>
            <person name="Izard J."/>
            <person name="Baranova O.V."/>
            <person name="Blanton J.M."/>
            <person name="Tanner A.C."/>
            <person name="Dewhirst F.E."/>
            <person name="Haas B."/>
            <person name="Nusbaum C."/>
            <person name="Birren B."/>
        </authorList>
    </citation>
    <scope>NUCLEOTIDE SEQUENCE [LARGE SCALE GENOMIC DNA]</scope>
    <source>
        <strain evidence="7">1-1 BBBD Race 1</strain>
    </source>
</reference>
<dbReference type="EC" id="4.2.1.11" evidence="3"/>
<dbReference type="Gene3D" id="3.20.20.120">
    <property type="entry name" value="Enolase-like C-terminal domain"/>
    <property type="match status" value="1"/>
</dbReference>
<dbReference type="UniPathway" id="UPA00109">
    <property type="reaction ID" value="UER00187"/>
</dbReference>
<reference evidence="8 9" key="3">
    <citation type="journal article" date="2017" name="G3 (Bethesda)">
        <title>Comparative analysis highlights variable genome content of wheat rusts and divergence of the mating loci.</title>
        <authorList>
            <person name="Cuomo C.A."/>
            <person name="Bakkeren G."/>
            <person name="Khalil H.B."/>
            <person name="Panwar V."/>
            <person name="Joly D."/>
            <person name="Linning R."/>
            <person name="Sakthikumar S."/>
            <person name="Song X."/>
            <person name="Adiconis X."/>
            <person name="Fan L."/>
            <person name="Goldberg J.M."/>
            <person name="Levin J.Z."/>
            <person name="Young S."/>
            <person name="Zeng Q."/>
            <person name="Anikster Y."/>
            <person name="Bruce M."/>
            <person name="Wang M."/>
            <person name="Yin C."/>
            <person name="McCallum B."/>
            <person name="Szabo L.J."/>
            <person name="Hulbert S."/>
            <person name="Chen X."/>
            <person name="Fellers J.P."/>
        </authorList>
    </citation>
    <scope>NUCLEOTIDE SEQUENCE</scope>
    <source>
        <strain evidence="9">Isolate 1-1 / race 1 (BBBD)</strain>
        <strain evidence="8">isolate 1-1 / race 1 (BBBD)</strain>
    </source>
</reference>
<evidence type="ECO:0000256" key="3">
    <source>
        <dbReference type="ARBA" id="ARBA00012058"/>
    </source>
</evidence>
<evidence type="ECO:0000313" key="9">
    <source>
        <dbReference type="Proteomes" id="UP000005240"/>
    </source>
</evidence>
<name>A0A180FWQ1_PUCT1</name>
<dbReference type="EnsemblFungi" id="PTTG_31160-t43_1">
    <property type="protein sequence ID" value="PTTG_31160-t43_1-p1"/>
    <property type="gene ID" value="PTTG_31160"/>
</dbReference>
<reference evidence="7" key="2">
    <citation type="submission" date="2016-05" db="EMBL/GenBank/DDBJ databases">
        <title>Comparative analysis highlights variable genome content of wheat rusts and divergence of the mating loci.</title>
        <authorList>
            <person name="Cuomo C.A."/>
            <person name="Bakkeren G."/>
            <person name="Szabo L."/>
            <person name="Khalil H."/>
            <person name="Joly D."/>
            <person name="Goldberg J."/>
            <person name="Young S."/>
            <person name="Zeng Q."/>
            <person name="Fellers J."/>
        </authorList>
    </citation>
    <scope>NUCLEOTIDE SEQUENCE [LARGE SCALE GENOMIC DNA]</scope>
    <source>
        <strain evidence="7">1-1 BBBD Race 1</strain>
    </source>
</reference>